<sequence length="117" mass="13072">MTSAIFSVVYITVPNAEVANKIARGAVEGKYAACVNIVPGIQSIYEWKGKIEEDSELLLIVKTKTSELDRLREFVVKNHPYDVPEFIQLPIESGSEPYLKWINDQVTGKKESNIGDS</sequence>
<dbReference type="PANTHER" id="PTHR23419">
    <property type="entry name" value="DIVALENT CATION TOLERANCE CUTA-RELATED"/>
    <property type="match status" value="1"/>
</dbReference>
<dbReference type="WBParaSite" id="PDA_v2.g21652.t1">
    <property type="protein sequence ID" value="PDA_v2.g21652.t1"/>
    <property type="gene ID" value="PDA_v2.g21652"/>
</dbReference>
<evidence type="ECO:0000313" key="3">
    <source>
        <dbReference type="WBParaSite" id="PDA_v2.g21652.t1"/>
    </source>
</evidence>
<dbReference type="AlphaFoldDB" id="A0A914PYU5"/>
<dbReference type="InterPro" id="IPR004323">
    <property type="entry name" value="Ion_tolerance_CutA"/>
</dbReference>
<dbReference type="PANTHER" id="PTHR23419:SF8">
    <property type="entry name" value="FI09726P"/>
    <property type="match status" value="1"/>
</dbReference>
<accession>A0A914PYU5</accession>
<organism evidence="2 3">
    <name type="scientific">Panagrolaimus davidi</name>
    <dbReference type="NCBI Taxonomy" id="227884"/>
    <lineage>
        <taxon>Eukaryota</taxon>
        <taxon>Metazoa</taxon>
        <taxon>Ecdysozoa</taxon>
        <taxon>Nematoda</taxon>
        <taxon>Chromadorea</taxon>
        <taxon>Rhabditida</taxon>
        <taxon>Tylenchina</taxon>
        <taxon>Panagrolaimomorpha</taxon>
        <taxon>Panagrolaimoidea</taxon>
        <taxon>Panagrolaimidae</taxon>
        <taxon>Panagrolaimus</taxon>
    </lineage>
</organism>
<keyword evidence="2" id="KW-1185">Reference proteome</keyword>
<dbReference type="Proteomes" id="UP000887578">
    <property type="component" value="Unplaced"/>
</dbReference>
<evidence type="ECO:0000313" key="2">
    <source>
        <dbReference type="Proteomes" id="UP000887578"/>
    </source>
</evidence>
<dbReference type="Pfam" id="PF03091">
    <property type="entry name" value="CutA1"/>
    <property type="match status" value="1"/>
</dbReference>
<dbReference type="Gene3D" id="3.30.70.120">
    <property type="match status" value="1"/>
</dbReference>
<name>A0A914PYU5_9BILA</name>
<protein>
    <submittedName>
        <fullName evidence="3">Divalent-cation tolerance protein CutA</fullName>
    </submittedName>
</protein>
<proteinExistence type="inferred from homology"/>
<dbReference type="InterPro" id="IPR011322">
    <property type="entry name" value="N-reg_PII-like_a/b"/>
</dbReference>
<dbReference type="GO" id="GO:0010038">
    <property type="term" value="P:response to metal ion"/>
    <property type="evidence" value="ECO:0007669"/>
    <property type="project" value="InterPro"/>
</dbReference>
<dbReference type="InterPro" id="IPR015867">
    <property type="entry name" value="N-reg_PII/ATP_PRibTrfase_C"/>
</dbReference>
<comment type="similarity">
    <text evidence="1">Belongs to the CutA family.</text>
</comment>
<dbReference type="SUPFAM" id="SSF54913">
    <property type="entry name" value="GlnB-like"/>
    <property type="match status" value="1"/>
</dbReference>
<evidence type="ECO:0000256" key="1">
    <source>
        <dbReference type="ARBA" id="ARBA00010169"/>
    </source>
</evidence>
<dbReference type="GO" id="GO:0005507">
    <property type="term" value="F:copper ion binding"/>
    <property type="evidence" value="ECO:0007669"/>
    <property type="project" value="TreeGrafter"/>
</dbReference>
<reference evidence="3" key="1">
    <citation type="submission" date="2022-11" db="UniProtKB">
        <authorList>
            <consortium name="WormBaseParasite"/>
        </authorList>
    </citation>
    <scope>IDENTIFICATION</scope>
</reference>